<organism evidence="2 3">
    <name type="scientific">Blastochloris viridis</name>
    <name type="common">Rhodopseudomonas viridis</name>
    <dbReference type="NCBI Taxonomy" id="1079"/>
    <lineage>
        <taxon>Bacteria</taxon>
        <taxon>Pseudomonadati</taxon>
        <taxon>Pseudomonadota</taxon>
        <taxon>Alphaproteobacteria</taxon>
        <taxon>Hyphomicrobiales</taxon>
        <taxon>Blastochloridaceae</taxon>
        <taxon>Blastochloris</taxon>
    </lineage>
</organism>
<gene>
    <name evidence="2" type="ORF">DI628_02385</name>
</gene>
<comment type="caution">
    <text evidence="2">The sequence shown here is derived from an EMBL/GenBank/DDBJ whole genome shotgun (WGS) entry which is preliminary data.</text>
</comment>
<dbReference type="EMBL" id="VAFM01000001">
    <property type="protein sequence ID" value="TKW61489.1"/>
    <property type="molecule type" value="Genomic_DNA"/>
</dbReference>
<accession>A0A6N4RDV4</accession>
<dbReference type="PROSITE" id="PS51257">
    <property type="entry name" value="PROKAR_LIPOPROTEIN"/>
    <property type="match status" value="1"/>
</dbReference>
<name>A0A6N4RDV4_BLAVI</name>
<evidence type="ECO:0000313" key="3">
    <source>
        <dbReference type="Proteomes" id="UP000320948"/>
    </source>
</evidence>
<feature type="chain" id="PRO_5026743895" description="Lipoprotein" evidence="1">
    <location>
        <begin position="22"/>
        <end position="114"/>
    </location>
</feature>
<protein>
    <recommendedName>
        <fullName evidence="4">Lipoprotein</fullName>
    </recommendedName>
</protein>
<evidence type="ECO:0000256" key="1">
    <source>
        <dbReference type="SAM" id="SignalP"/>
    </source>
</evidence>
<dbReference type="Proteomes" id="UP000320948">
    <property type="component" value="Unassembled WGS sequence"/>
</dbReference>
<dbReference type="AlphaFoldDB" id="A0A6N4RDV4"/>
<reference evidence="2 3" key="1">
    <citation type="journal article" date="2017" name="Nat. Commun.">
        <title>In situ click chemistry generation of cyclooxygenase-2 inhibitors.</title>
        <authorList>
            <person name="Bhardwaj A."/>
            <person name="Kaur J."/>
            <person name="Wuest M."/>
            <person name="Wuest F."/>
        </authorList>
    </citation>
    <scope>NUCLEOTIDE SEQUENCE [LARGE SCALE GENOMIC DNA]</scope>
    <source>
        <strain evidence="2">S2_018_000_R2_106</strain>
    </source>
</reference>
<feature type="signal peptide" evidence="1">
    <location>
        <begin position="1"/>
        <end position="21"/>
    </location>
</feature>
<keyword evidence="1" id="KW-0732">Signal</keyword>
<evidence type="ECO:0008006" key="4">
    <source>
        <dbReference type="Google" id="ProtNLM"/>
    </source>
</evidence>
<proteinExistence type="predicted"/>
<sequence>MKTSRITLFALVALAGCASLAGGKDSGVVMQIGKDSYTVRTLSERSTSAAKQEALTLANAACQKNTRQVMITKEESGIEEGTGERYYDLNFMCLTGGDTDFQRIKRENTQPAAE</sequence>
<evidence type="ECO:0000313" key="2">
    <source>
        <dbReference type="EMBL" id="TKW61489.1"/>
    </source>
</evidence>